<feature type="transmembrane region" description="Helical" evidence="5">
    <location>
        <begin position="252"/>
        <end position="269"/>
    </location>
</feature>
<evidence type="ECO:0000256" key="3">
    <source>
        <dbReference type="ARBA" id="ARBA00022989"/>
    </source>
</evidence>
<protein>
    <submittedName>
        <fullName evidence="8">Vesicular inhibitory amino acid transporter</fullName>
    </submittedName>
</protein>
<feature type="transmembrane region" description="Helical" evidence="5">
    <location>
        <begin position="211"/>
        <end position="232"/>
    </location>
</feature>
<sequence length="462" mass="52251">MNATRKTSKFEILNDNDRSFAYSLEGRRSSYIDNWARQSFSVRADLYSTIEKSLPDIPSDDRLSSNLITGMSMQSMILGTSLLSIPYCVKLAGVWGIILIILIAFLTTITADMLAECQYQESRRKFKKRIHSSFVDMCTACFKTKGKYLMEFLVYLSLVRNVVVIILLSDLTDEVLKTFPNVHYDKNILPVLWTLAVLPLLFVSKVSKLAWFTFIGMILYLSSIAFMFGIFLTTTRSWSHISISSHWDFKDVGIAIGIIINSYAVHMNLPSLEGSMKTPTSYTCVTNINFGLNVVIKLVFGICGYFAYSNNTFDEITRNIDNQKFFSLSYIIKGSQIVFAYFTIPLQSHVVFELMDLNFRHHFPIFSGKDQWWTLLSRLLIMTALLLIALLMPHFGLAVSIIGSVRGSLIALVLPPLFYINLKTHTISKIKLCFCYVTACLGVLLGCVGLYSAIYDLVKHSG</sequence>
<evidence type="ECO:0000256" key="1">
    <source>
        <dbReference type="ARBA" id="ARBA00004141"/>
    </source>
</evidence>
<feature type="transmembrane region" description="Helical" evidence="5">
    <location>
        <begin position="152"/>
        <end position="168"/>
    </location>
</feature>
<reference evidence="8" key="1">
    <citation type="submission" date="2025-08" db="UniProtKB">
        <authorList>
            <consortium name="RefSeq"/>
        </authorList>
    </citation>
    <scope>IDENTIFICATION</scope>
</reference>
<feature type="transmembrane region" description="Helical" evidence="5">
    <location>
        <begin position="93"/>
        <end position="115"/>
    </location>
</feature>
<feature type="transmembrane region" description="Helical" evidence="5">
    <location>
        <begin position="372"/>
        <end position="391"/>
    </location>
</feature>
<dbReference type="RefSeq" id="XP_065666972.1">
    <property type="nucleotide sequence ID" value="XM_065810900.1"/>
</dbReference>
<feature type="transmembrane region" description="Helical" evidence="5">
    <location>
        <begin position="290"/>
        <end position="308"/>
    </location>
</feature>
<feature type="transmembrane region" description="Helical" evidence="5">
    <location>
        <begin position="432"/>
        <end position="454"/>
    </location>
</feature>
<dbReference type="Proteomes" id="UP001652625">
    <property type="component" value="Chromosome 11"/>
</dbReference>
<feature type="transmembrane region" description="Helical" evidence="5">
    <location>
        <begin position="67"/>
        <end position="87"/>
    </location>
</feature>
<feature type="transmembrane region" description="Helical" evidence="5">
    <location>
        <begin position="328"/>
        <end position="352"/>
    </location>
</feature>
<dbReference type="PANTHER" id="PTHR22950">
    <property type="entry name" value="AMINO ACID TRANSPORTER"/>
    <property type="match status" value="1"/>
</dbReference>
<name>A0ABM4CYD6_HYDVU</name>
<evidence type="ECO:0000313" key="8">
    <source>
        <dbReference type="RefSeq" id="XP_065666972.1"/>
    </source>
</evidence>
<feature type="transmembrane region" description="Helical" evidence="5">
    <location>
        <begin position="188"/>
        <end position="204"/>
    </location>
</feature>
<gene>
    <name evidence="8" type="primary">LOC100205565</name>
</gene>
<accession>A0ABM4CYD6</accession>
<keyword evidence="4 5" id="KW-0472">Membrane</keyword>
<evidence type="ECO:0000259" key="6">
    <source>
        <dbReference type="Pfam" id="PF01490"/>
    </source>
</evidence>
<keyword evidence="2 5" id="KW-0812">Transmembrane</keyword>
<keyword evidence="3 5" id="KW-1133">Transmembrane helix</keyword>
<dbReference type="InterPro" id="IPR013057">
    <property type="entry name" value="AA_transpt_TM"/>
</dbReference>
<comment type="subcellular location">
    <subcellularLocation>
        <location evidence="1">Membrane</location>
        <topology evidence="1">Multi-pass membrane protein</topology>
    </subcellularLocation>
</comment>
<dbReference type="GeneID" id="100205565"/>
<feature type="domain" description="Amino acid transporter transmembrane" evidence="6">
    <location>
        <begin position="67"/>
        <end position="454"/>
    </location>
</feature>
<organism evidence="7 8">
    <name type="scientific">Hydra vulgaris</name>
    <name type="common">Hydra</name>
    <name type="synonym">Hydra attenuata</name>
    <dbReference type="NCBI Taxonomy" id="6087"/>
    <lineage>
        <taxon>Eukaryota</taxon>
        <taxon>Metazoa</taxon>
        <taxon>Cnidaria</taxon>
        <taxon>Hydrozoa</taxon>
        <taxon>Hydroidolina</taxon>
        <taxon>Anthoathecata</taxon>
        <taxon>Aplanulata</taxon>
        <taxon>Hydridae</taxon>
        <taxon>Hydra</taxon>
    </lineage>
</organism>
<proteinExistence type="predicted"/>
<evidence type="ECO:0000256" key="5">
    <source>
        <dbReference type="SAM" id="Phobius"/>
    </source>
</evidence>
<keyword evidence="7" id="KW-1185">Reference proteome</keyword>
<evidence type="ECO:0000256" key="2">
    <source>
        <dbReference type="ARBA" id="ARBA00022692"/>
    </source>
</evidence>
<dbReference type="Pfam" id="PF01490">
    <property type="entry name" value="Aa_trans"/>
    <property type="match status" value="1"/>
</dbReference>
<feature type="transmembrane region" description="Helical" evidence="5">
    <location>
        <begin position="397"/>
        <end position="420"/>
    </location>
</feature>
<evidence type="ECO:0000313" key="7">
    <source>
        <dbReference type="Proteomes" id="UP001652625"/>
    </source>
</evidence>
<evidence type="ECO:0000256" key="4">
    <source>
        <dbReference type="ARBA" id="ARBA00023136"/>
    </source>
</evidence>